<evidence type="ECO:0000313" key="9">
    <source>
        <dbReference type="EMBL" id="SJN34149.1"/>
    </source>
</evidence>
<dbReference type="OrthoDB" id="9762833at2"/>
<keyword evidence="12" id="KW-1185">Reference proteome</keyword>
<feature type="region of interest" description="Disordered" evidence="7">
    <location>
        <begin position="509"/>
        <end position="529"/>
    </location>
</feature>
<dbReference type="AlphaFoldDB" id="A0A1R4JQ84"/>
<dbReference type="CDD" id="cd10334">
    <property type="entry name" value="SLC6sbd_u1"/>
    <property type="match status" value="1"/>
</dbReference>
<dbReference type="EMBL" id="SPKT01000012">
    <property type="protein sequence ID" value="TFH98969.1"/>
    <property type="molecule type" value="Genomic_DNA"/>
</dbReference>
<feature type="transmembrane region" description="Helical" evidence="8">
    <location>
        <begin position="54"/>
        <end position="76"/>
    </location>
</feature>
<evidence type="ECO:0000313" key="11">
    <source>
        <dbReference type="Proteomes" id="UP000196230"/>
    </source>
</evidence>
<feature type="transmembrane region" description="Helical" evidence="8">
    <location>
        <begin position="97"/>
        <end position="126"/>
    </location>
</feature>
<dbReference type="Proteomes" id="UP000297477">
    <property type="component" value="Unassembled WGS sequence"/>
</dbReference>
<dbReference type="PANTHER" id="PTHR42948">
    <property type="entry name" value="TRANSPORTER"/>
    <property type="match status" value="1"/>
</dbReference>
<comment type="similarity">
    <text evidence="6">Belongs to the sodium:neurotransmitter symporter (SNF) (TC 2.A.22) family.</text>
</comment>
<protein>
    <recommendedName>
        <fullName evidence="6">Transporter</fullName>
    </recommendedName>
</protein>
<dbReference type="NCBIfam" id="NF037979">
    <property type="entry name" value="Na_transp"/>
    <property type="match status" value="1"/>
</dbReference>
<keyword evidence="4 8" id="KW-1133">Transmembrane helix</keyword>
<dbReference type="Proteomes" id="UP000196230">
    <property type="component" value="Unassembled WGS sequence"/>
</dbReference>
<evidence type="ECO:0000256" key="5">
    <source>
        <dbReference type="ARBA" id="ARBA00023136"/>
    </source>
</evidence>
<feature type="transmembrane region" description="Helical" evidence="8">
    <location>
        <begin position="327"/>
        <end position="353"/>
    </location>
</feature>
<dbReference type="PROSITE" id="PS00610">
    <property type="entry name" value="NA_NEUROTRAN_SYMP_1"/>
    <property type="match status" value="1"/>
</dbReference>
<accession>A0A1R4JQ84</accession>
<feature type="transmembrane region" description="Helical" evidence="8">
    <location>
        <begin position="23"/>
        <end position="42"/>
    </location>
</feature>
<dbReference type="InterPro" id="IPR000175">
    <property type="entry name" value="Na/ntran_symport"/>
</dbReference>
<evidence type="ECO:0000256" key="8">
    <source>
        <dbReference type="SAM" id="Phobius"/>
    </source>
</evidence>
<dbReference type="SUPFAM" id="SSF161070">
    <property type="entry name" value="SNF-like"/>
    <property type="match status" value="1"/>
</dbReference>
<reference evidence="9 11" key="1">
    <citation type="submission" date="2017-02" db="EMBL/GenBank/DDBJ databases">
        <authorList>
            <person name="Peterson S.W."/>
        </authorList>
    </citation>
    <scope>NUCLEOTIDE SEQUENCE [LARGE SCALE GENOMIC DNA]</scope>
    <source>
        <strain evidence="9 11">2B3F</strain>
    </source>
</reference>
<evidence type="ECO:0000256" key="6">
    <source>
        <dbReference type="RuleBase" id="RU003732"/>
    </source>
</evidence>
<feature type="transmembrane region" description="Helical" evidence="8">
    <location>
        <begin position="365"/>
        <end position="385"/>
    </location>
</feature>
<evidence type="ECO:0000313" key="10">
    <source>
        <dbReference type="EMBL" id="TFH98969.1"/>
    </source>
</evidence>
<proteinExistence type="inferred from homology"/>
<feature type="transmembrane region" description="Helical" evidence="8">
    <location>
        <begin position="478"/>
        <end position="500"/>
    </location>
</feature>
<evidence type="ECO:0000256" key="4">
    <source>
        <dbReference type="ARBA" id="ARBA00022989"/>
    </source>
</evidence>
<keyword evidence="2 6" id="KW-0813">Transport</keyword>
<evidence type="ECO:0000256" key="7">
    <source>
        <dbReference type="SAM" id="MobiDB-lite"/>
    </source>
</evidence>
<dbReference type="GO" id="GO:0015293">
    <property type="term" value="F:symporter activity"/>
    <property type="evidence" value="ECO:0007669"/>
    <property type="project" value="UniProtKB-KW"/>
</dbReference>
<keyword evidence="5 8" id="KW-0472">Membrane</keyword>
<feature type="transmembrane region" description="Helical" evidence="8">
    <location>
        <begin position="161"/>
        <end position="180"/>
    </location>
</feature>
<dbReference type="EMBL" id="FUKP01000066">
    <property type="protein sequence ID" value="SJN34149.1"/>
    <property type="molecule type" value="Genomic_DNA"/>
</dbReference>
<dbReference type="PROSITE" id="PS50267">
    <property type="entry name" value="NA_NEUROTRAN_SYMP_3"/>
    <property type="match status" value="1"/>
</dbReference>
<feature type="compositionally biased region" description="Polar residues" evidence="7">
    <location>
        <begin position="514"/>
        <end position="529"/>
    </location>
</feature>
<evidence type="ECO:0000313" key="12">
    <source>
        <dbReference type="Proteomes" id="UP000297477"/>
    </source>
</evidence>
<dbReference type="PRINTS" id="PR00176">
    <property type="entry name" value="NANEUSMPORT"/>
</dbReference>
<feature type="transmembrane region" description="Helical" evidence="8">
    <location>
        <begin position="232"/>
        <end position="257"/>
    </location>
</feature>
<evidence type="ECO:0000256" key="3">
    <source>
        <dbReference type="ARBA" id="ARBA00022692"/>
    </source>
</evidence>
<feature type="transmembrane region" description="Helical" evidence="8">
    <location>
        <begin position="397"/>
        <end position="419"/>
    </location>
</feature>
<gene>
    <name evidence="10" type="ORF">E4A49_07105</name>
    <name evidence="9" type="ORF">FM125_09915</name>
</gene>
<keyword evidence="3 6" id="KW-0812">Transmembrane</keyword>
<feature type="transmembrane region" description="Helical" evidence="8">
    <location>
        <begin position="269"/>
        <end position="294"/>
    </location>
</feature>
<keyword evidence="6" id="KW-0769">Symport</keyword>
<name>A0A1R4JQ84_9MICC</name>
<feature type="transmembrane region" description="Helical" evidence="8">
    <location>
        <begin position="440"/>
        <end position="458"/>
    </location>
</feature>
<feature type="transmembrane region" description="Helical" evidence="8">
    <location>
        <begin position="192"/>
        <end position="220"/>
    </location>
</feature>
<evidence type="ECO:0000256" key="2">
    <source>
        <dbReference type="ARBA" id="ARBA00022448"/>
    </source>
</evidence>
<dbReference type="PANTHER" id="PTHR42948:SF1">
    <property type="entry name" value="TRANSPORTER"/>
    <property type="match status" value="1"/>
</dbReference>
<dbReference type="Pfam" id="PF00209">
    <property type="entry name" value="SNF"/>
    <property type="match status" value="2"/>
</dbReference>
<sequence>MTTATTAAGAVPKRSREEFGGRWAFILAAIGSAVGLGNIWRFPYAAYENGGGAFVIPYLVALLTAGIPILFFDYAIGHRFRGAPPLAFRRLHRGAEWIGWFQVFICFVIAVYYAAIIAWAIMYTWFSTDHAWGEDPEGFFFGTHLQVSENPMPSFDFVSAVFWPMLIVWVICILCMGFGVRKGIAAVSMVGMPLLIVMFIVLVVVALTLPGSIVGLNAFFTPNWSALLEPGVWIAAYGQIFFSLSVGFGIMITYSSYLKRRTNLTGSGLVVGFSNSGFEVLAGIGVFSALGFMAQASGKQVTDVVTDGIGLAFIAFPTLISQAPMGALIGVLFFGSLVIAGFTSLISILEVVVAAVKDKLGLGRWAAVLIVVGGCAVISMLLFSTTSGVQLLDTSDAFINNLGIVGAALIACVTVAIVLRKLPVLVDHLNAISSFRVGTIFKVLVTVVIPLVLAYLWISDIITKATTPYEGYPLDFLAIFGWGMVASGLVLAVVLSLVPWSKKSALHSERNENESIQTGAIPTVSTKEA</sequence>
<reference evidence="10 12" key="2">
    <citation type="submission" date="2019-03" db="EMBL/GenBank/DDBJ databases">
        <title>Reclassification of Micrococcus aloeverae and Micrococcus yunnanensis as later heterotypic synonyms of Micrococcus luteus.</title>
        <authorList>
            <person name="Huang C.-H."/>
        </authorList>
    </citation>
    <scope>NUCLEOTIDE SEQUENCE [LARGE SCALE GENOMIC DNA]</scope>
    <source>
        <strain evidence="10 12">BCRC 12151</strain>
    </source>
</reference>
<organism evidence="9 11">
    <name type="scientific">Micrococcus lylae</name>
    <dbReference type="NCBI Taxonomy" id="1273"/>
    <lineage>
        <taxon>Bacteria</taxon>
        <taxon>Bacillati</taxon>
        <taxon>Actinomycetota</taxon>
        <taxon>Actinomycetes</taxon>
        <taxon>Micrococcales</taxon>
        <taxon>Micrococcaceae</taxon>
        <taxon>Micrococcus</taxon>
    </lineage>
</organism>
<dbReference type="GO" id="GO:0016020">
    <property type="term" value="C:membrane"/>
    <property type="evidence" value="ECO:0007669"/>
    <property type="project" value="UniProtKB-SubCell"/>
</dbReference>
<comment type="subcellular location">
    <subcellularLocation>
        <location evidence="1">Membrane</location>
        <topology evidence="1">Multi-pass membrane protein</topology>
    </subcellularLocation>
</comment>
<evidence type="ECO:0000256" key="1">
    <source>
        <dbReference type="ARBA" id="ARBA00004141"/>
    </source>
</evidence>
<dbReference type="InterPro" id="IPR037272">
    <property type="entry name" value="SNS_sf"/>
</dbReference>
<dbReference type="RefSeq" id="WP_067191063.1">
    <property type="nucleotide sequence ID" value="NZ_FUKP01000066.1"/>
</dbReference>